<dbReference type="EMBL" id="JAWPEI010000007">
    <property type="protein sequence ID" value="KAK4721663.1"/>
    <property type="molecule type" value="Genomic_DNA"/>
</dbReference>
<accession>A0AAV9L8T3</accession>
<dbReference type="PANTHER" id="PTHR35719">
    <property type="entry name" value="OS01G0680600 PROTEIN"/>
    <property type="match status" value="1"/>
</dbReference>
<reference evidence="3 4" key="1">
    <citation type="submission" date="2023-10" db="EMBL/GenBank/DDBJ databases">
        <title>Genome-Wide Identification Analysis in wild type Solanum Pinnatisectum Reveals Some Genes Defensing Phytophthora Infestans.</title>
        <authorList>
            <person name="Sun C."/>
        </authorList>
    </citation>
    <scope>NUCLEOTIDE SEQUENCE [LARGE SCALE GENOMIC DNA]</scope>
    <source>
        <strain evidence="3">LQN</strain>
        <tissue evidence="3">Leaf</tissue>
    </source>
</reference>
<feature type="compositionally biased region" description="Polar residues" evidence="1">
    <location>
        <begin position="32"/>
        <end position="43"/>
    </location>
</feature>
<keyword evidence="4" id="KW-1185">Reference proteome</keyword>
<protein>
    <submittedName>
        <fullName evidence="3">Uncharacterized protein</fullName>
    </submittedName>
</protein>
<sequence length="324" mass="36318">MGSEVLQFLTSPALFNPLSSPLRYRFPLNNSTSNSTRCVSTSSGGRGGAGGRWHSNSKRPKDYQGFSWDDEIRANDKGEEFGFGGSTKQRIWWFDDPNDKGEEFGFGGSTKQRIWWFDDPSTWRDEYDVEDEEAGIDGFGSMEGSIDFAWAMKVLRAFGWMLPAIIMSVVLGTGTNTIIMALALPLAQSALSLVMDAIWGWSDEGPRSNYKKKKRRHARAASNPGTRMGKGENTRNGKVRDYQSSNGAPDRKKSGSTQNFGGWDELDNHRMEGQQEKPLNRRPAEPKQLTDGKLSKRIGRRETPFVLRVLIAVFPFLGSWTKLL</sequence>
<feature type="transmembrane region" description="Helical" evidence="2">
    <location>
        <begin position="305"/>
        <end position="323"/>
    </location>
</feature>
<feature type="compositionally biased region" description="Basic and acidic residues" evidence="1">
    <location>
        <begin position="266"/>
        <end position="294"/>
    </location>
</feature>
<gene>
    <name evidence="3" type="ORF">R3W88_011896</name>
</gene>
<feature type="compositionally biased region" description="Basic and acidic residues" evidence="1">
    <location>
        <begin position="229"/>
        <end position="241"/>
    </location>
</feature>
<keyword evidence="2" id="KW-1133">Transmembrane helix</keyword>
<dbReference type="AlphaFoldDB" id="A0AAV9L8T3"/>
<evidence type="ECO:0000256" key="1">
    <source>
        <dbReference type="SAM" id="MobiDB-lite"/>
    </source>
</evidence>
<keyword evidence="2" id="KW-0472">Membrane</keyword>
<dbReference type="PANTHER" id="PTHR35719:SF5">
    <property type="entry name" value="T6K12.7 PROTEIN"/>
    <property type="match status" value="1"/>
</dbReference>
<evidence type="ECO:0000313" key="3">
    <source>
        <dbReference type="EMBL" id="KAK4721663.1"/>
    </source>
</evidence>
<evidence type="ECO:0000313" key="4">
    <source>
        <dbReference type="Proteomes" id="UP001311915"/>
    </source>
</evidence>
<feature type="region of interest" description="Disordered" evidence="1">
    <location>
        <begin position="32"/>
        <end position="59"/>
    </location>
</feature>
<keyword evidence="2" id="KW-0812">Transmembrane</keyword>
<feature type="compositionally biased region" description="Basic residues" evidence="1">
    <location>
        <begin position="209"/>
        <end position="219"/>
    </location>
</feature>
<proteinExistence type="predicted"/>
<organism evidence="3 4">
    <name type="scientific">Solanum pinnatisectum</name>
    <name type="common">tansyleaf nightshade</name>
    <dbReference type="NCBI Taxonomy" id="50273"/>
    <lineage>
        <taxon>Eukaryota</taxon>
        <taxon>Viridiplantae</taxon>
        <taxon>Streptophyta</taxon>
        <taxon>Embryophyta</taxon>
        <taxon>Tracheophyta</taxon>
        <taxon>Spermatophyta</taxon>
        <taxon>Magnoliopsida</taxon>
        <taxon>eudicotyledons</taxon>
        <taxon>Gunneridae</taxon>
        <taxon>Pentapetalae</taxon>
        <taxon>asterids</taxon>
        <taxon>lamiids</taxon>
        <taxon>Solanales</taxon>
        <taxon>Solanaceae</taxon>
        <taxon>Solanoideae</taxon>
        <taxon>Solaneae</taxon>
        <taxon>Solanum</taxon>
    </lineage>
</organism>
<evidence type="ECO:0000256" key="2">
    <source>
        <dbReference type="SAM" id="Phobius"/>
    </source>
</evidence>
<comment type="caution">
    <text evidence="3">The sequence shown here is derived from an EMBL/GenBank/DDBJ whole genome shotgun (WGS) entry which is preliminary data.</text>
</comment>
<dbReference type="Proteomes" id="UP001311915">
    <property type="component" value="Unassembled WGS sequence"/>
</dbReference>
<feature type="region of interest" description="Disordered" evidence="1">
    <location>
        <begin position="206"/>
        <end position="296"/>
    </location>
</feature>
<name>A0AAV9L8T3_9SOLN</name>